<proteinExistence type="predicted"/>
<dbReference type="AlphaFoldDB" id="A0A6N3G540"/>
<sequence>MFNLSLDHIGLHCSDVEENAKWYQEKLGFKVVGKFPGKGGHNVYFLENPSDGKMYEISQRDQLPGGATTRVDHIAYRSENLEKDYVYCKESGYKIVSDEIEVSPNFWEKGSRCFKIESPCGEVIEICQKID</sequence>
<accession>A0A6N3G540</accession>
<evidence type="ECO:0000313" key="2">
    <source>
        <dbReference type="EMBL" id="VYU59712.1"/>
    </source>
</evidence>
<gene>
    <name evidence="2" type="ORF">RTLFYP15_00038</name>
</gene>
<dbReference type="RefSeq" id="WP_423249024.1">
    <property type="nucleotide sequence ID" value="NZ_CACRUQ010000036.1"/>
</dbReference>
<name>A0A6N3G540_9FIRM</name>
<protein>
    <submittedName>
        <fullName evidence="2">Glyoxalase-like domain protein</fullName>
    </submittedName>
</protein>
<dbReference type="SUPFAM" id="SSF54593">
    <property type="entry name" value="Glyoxalase/Bleomycin resistance protein/Dihydroxybiphenyl dioxygenase"/>
    <property type="match status" value="1"/>
</dbReference>
<dbReference type="PROSITE" id="PS51819">
    <property type="entry name" value="VOC"/>
    <property type="match status" value="1"/>
</dbReference>
<dbReference type="Gene3D" id="3.10.180.10">
    <property type="entry name" value="2,3-Dihydroxybiphenyl 1,2-Dioxygenase, domain 1"/>
    <property type="match status" value="1"/>
</dbReference>
<dbReference type="EMBL" id="CACRUQ010000036">
    <property type="protein sequence ID" value="VYU59712.1"/>
    <property type="molecule type" value="Genomic_DNA"/>
</dbReference>
<dbReference type="InterPro" id="IPR004360">
    <property type="entry name" value="Glyas_Fos-R_dOase_dom"/>
</dbReference>
<dbReference type="InterPro" id="IPR029068">
    <property type="entry name" value="Glyas_Bleomycin-R_OHBP_Dase"/>
</dbReference>
<feature type="domain" description="VOC" evidence="1">
    <location>
        <begin position="5"/>
        <end position="129"/>
    </location>
</feature>
<reference evidence="2" key="1">
    <citation type="submission" date="2019-11" db="EMBL/GenBank/DDBJ databases">
        <authorList>
            <person name="Feng L."/>
        </authorList>
    </citation>
    <scope>NUCLEOTIDE SEQUENCE</scope>
    <source>
        <strain evidence="2">RtorquesLFYP15</strain>
    </source>
</reference>
<organism evidence="2">
    <name type="scientific">[Ruminococcus] torques</name>
    <dbReference type="NCBI Taxonomy" id="33039"/>
    <lineage>
        <taxon>Bacteria</taxon>
        <taxon>Bacillati</taxon>
        <taxon>Bacillota</taxon>
        <taxon>Clostridia</taxon>
        <taxon>Lachnospirales</taxon>
        <taxon>Lachnospiraceae</taxon>
        <taxon>Mediterraneibacter</taxon>
    </lineage>
</organism>
<evidence type="ECO:0000259" key="1">
    <source>
        <dbReference type="PROSITE" id="PS51819"/>
    </source>
</evidence>
<dbReference type="InterPro" id="IPR037523">
    <property type="entry name" value="VOC_core"/>
</dbReference>
<dbReference type="CDD" id="cd06587">
    <property type="entry name" value="VOC"/>
    <property type="match status" value="1"/>
</dbReference>
<dbReference type="Pfam" id="PF00903">
    <property type="entry name" value="Glyoxalase"/>
    <property type="match status" value="1"/>
</dbReference>